<feature type="compositionally biased region" description="Gly residues" evidence="1">
    <location>
        <begin position="16"/>
        <end position="26"/>
    </location>
</feature>
<sequence length="63" mass="6649">GPQGNPRNNNYAVRGGNRGGNRGGYRGNANNPRRGGGGQHPINSPSMTGHDENAKAPKQQQQQ</sequence>
<reference evidence="2" key="1">
    <citation type="submission" date="2021-02" db="EMBL/GenBank/DDBJ databases">
        <authorList>
            <person name="Nowell W R."/>
        </authorList>
    </citation>
    <scope>NUCLEOTIDE SEQUENCE</scope>
</reference>
<name>A0A821MEK3_9BILA</name>
<feature type="region of interest" description="Disordered" evidence="1">
    <location>
        <begin position="1"/>
        <end position="63"/>
    </location>
</feature>
<gene>
    <name evidence="2" type="ORF">OVN521_LOCUS50745</name>
</gene>
<proteinExistence type="predicted"/>
<protein>
    <submittedName>
        <fullName evidence="2">Uncharacterized protein</fullName>
    </submittedName>
</protein>
<comment type="caution">
    <text evidence="2">The sequence shown here is derived from an EMBL/GenBank/DDBJ whole genome shotgun (WGS) entry which is preliminary data.</text>
</comment>
<dbReference type="AlphaFoldDB" id="A0A821MEK3"/>
<evidence type="ECO:0000256" key="1">
    <source>
        <dbReference type="SAM" id="MobiDB-lite"/>
    </source>
</evidence>
<keyword evidence="3" id="KW-1185">Reference proteome</keyword>
<accession>A0A821MEK3</accession>
<dbReference type="EMBL" id="CAJOBG010118389">
    <property type="protein sequence ID" value="CAF4768458.1"/>
    <property type="molecule type" value="Genomic_DNA"/>
</dbReference>
<evidence type="ECO:0000313" key="2">
    <source>
        <dbReference type="EMBL" id="CAF4768458.1"/>
    </source>
</evidence>
<dbReference type="Proteomes" id="UP000663866">
    <property type="component" value="Unassembled WGS sequence"/>
</dbReference>
<evidence type="ECO:0000313" key="3">
    <source>
        <dbReference type="Proteomes" id="UP000663866"/>
    </source>
</evidence>
<feature type="non-terminal residue" evidence="2">
    <location>
        <position position="1"/>
    </location>
</feature>
<organism evidence="2 3">
    <name type="scientific">Rotaria magnacalcarata</name>
    <dbReference type="NCBI Taxonomy" id="392030"/>
    <lineage>
        <taxon>Eukaryota</taxon>
        <taxon>Metazoa</taxon>
        <taxon>Spiralia</taxon>
        <taxon>Gnathifera</taxon>
        <taxon>Rotifera</taxon>
        <taxon>Eurotatoria</taxon>
        <taxon>Bdelloidea</taxon>
        <taxon>Philodinida</taxon>
        <taxon>Philodinidae</taxon>
        <taxon>Rotaria</taxon>
    </lineage>
</organism>